<feature type="compositionally biased region" description="Low complexity" evidence="2">
    <location>
        <begin position="22"/>
        <end position="55"/>
    </location>
</feature>
<dbReference type="Pfam" id="PF06482">
    <property type="entry name" value="Endostatin"/>
    <property type="match status" value="1"/>
</dbReference>
<evidence type="ECO:0000259" key="3">
    <source>
        <dbReference type="Pfam" id="PF06482"/>
    </source>
</evidence>
<feature type="compositionally biased region" description="Pro residues" evidence="2">
    <location>
        <begin position="215"/>
        <end position="232"/>
    </location>
</feature>
<reference evidence="5" key="2">
    <citation type="submission" date="2025-09" db="UniProtKB">
        <authorList>
            <consortium name="Ensembl"/>
        </authorList>
    </citation>
    <scope>IDENTIFICATION</scope>
</reference>
<accession>A0A8C8S7F7</accession>
<dbReference type="InterPro" id="IPR008160">
    <property type="entry name" value="Collagen"/>
</dbReference>
<feature type="compositionally biased region" description="Pro residues" evidence="2">
    <location>
        <begin position="1"/>
        <end position="20"/>
    </location>
</feature>
<feature type="domain" description="Collagen type XV/XVIII trimerization" evidence="4">
    <location>
        <begin position="284"/>
        <end position="327"/>
    </location>
</feature>
<dbReference type="Ensembl" id="ENSPCET00000016895.1">
    <property type="protein sequence ID" value="ENSPCEP00000016324.1"/>
    <property type="gene ID" value="ENSPCEG00000012837.1"/>
</dbReference>
<dbReference type="Gene3D" id="1.20.5.320">
    <property type="entry name" value="6-Phosphogluconate Dehydrogenase, domain 3"/>
    <property type="match status" value="1"/>
</dbReference>
<feature type="region of interest" description="Disordered" evidence="2">
    <location>
        <begin position="209"/>
        <end position="234"/>
    </location>
</feature>
<evidence type="ECO:0000256" key="2">
    <source>
        <dbReference type="SAM" id="MobiDB-lite"/>
    </source>
</evidence>
<dbReference type="Pfam" id="PF01391">
    <property type="entry name" value="Collagen"/>
    <property type="match status" value="1"/>
</dbReference>
<keyword evidence="1" id="KW-0176">Collagen</keyword>
<dbReference type="GO" id="GO:0030020">
    <property type="term" value="F:extracellular matrix structural constituent conferring tensile strength"/>
    <property type="evidence" value="ECO:0007669"/>
    <property type="project" value="TreeGrafter"/>
</dbReference>
<dbReference type="InterPro" id="IPR045463">
    <property type="entry name" value="XV/XVIII_trimerization_dom"/>
</dbReference>
<feature type="compositionally biased region" description="Pro residues" evidence="2">
    <location>
        <begin position="58"/>
        <end position="89"/>
    </location>
</feature>
<dbReference type="GO" id="GO:0031012">
    <property type="term" value="C:extracellular matrix"/>
    <property type="evidence" value="ECO:0007669"/>
    <property type="project" value="TreeGrafter"/>
</dbReference>
<feature type="region of interest" description="Disordered" evidence="2">
    <location>
        <begin position="1"/>
        <end position="194"/>
    </location>
</feature>
<dbReference type="AlphaFoldDB" id="A0A8C8S7F7"/>
<dbReference type="Gene3D" id="3.10.100.10">
    <property type="entry name" value="Mannose-Binding Protein A, subunit A"/>
    <property type="match status" value="1"/>
</dbReference>
<dbReference type="Pfam" id="PF20010">
    <property type="entry name" value="Collagen_trimer"/>
    <property type="match status" value="1"/>
</dbReference>
<keyword evidence="6" id="KW-1185">Reference proteome</keyword>
<dbReference type="GO" id="GO:0005615">
    <property type="term" value="C:extracellular space"/>
    <property type="evidence" value="ECO:0007669"/>
    <property type="project" value="TreeGrafter"/>
</dbReference>
<reference evidence="5" key="1">
    <citation type="submission" date="2025-08" db="UniProtKB">
        <authorList>
            <consortium name="Ensembl"/>
        </authorList>
    </citation>
    <scope>IDENTIFICATION</scope>
</reference>
<dbReference type="SUPFAM" id="SSF56436">
    <property type="entry name" value="C-type lectin-like"/>
    <property type="match status" value="1"/>
</dbReference>
<protein>
    <submittedName>
        <fullName evidence="5">Uncharacterized protein</fullName>
    </submittedName>
</protein>
<proteinExistence type="predicted"/>
<dbReference type="PANTHER" id="PTHR24023">
    <property type="entry name" value="COLLAGEN ALPHA"/>
    <property type="match status" value="1"/>
</dbReference>
<dbReference type="InterPro" id="IPR050149">
    <property type="entry name" value="Collagen_superfamily"/>
</dbReference>
<dbReference type="InterPro" id="IPR016187">
    <property type="entry name" value="CTDL_fold"/>
</dbReference>
<evidence type="ECO:0000313" key="6">
    <source>
        <dbReference type="Proteomes" id="UP000694393"/>
    </source>
</evidence>
<name>A0A8C8S7F7_9SAUR</name>
<organism evidence="5 6">
    <name type="scientific">Pelusios castaneus</name>
    <name type="common">West African mud turtle</name>
    <dbReference type="NCBI Taxonomy" id="367368"/>
    <lineage>
        <taxon>Eukaryota</taxon>
        <taxon>Metazoa</taxon>
        <taxon>Chordata</taxon>
        <taxon>Craniata</taxon>
        <taxon>Vertebrata</taxon>
        <taxon>Euteleostomi</taxon>
        <taxon>Archelosauria</taxon>
        <taxon>Testudinata</taxon>
        <taxon>Testudines</taxon>
        <taxon>Pleurodira</taxon>
        <taxon>Pelomedusidae</taxon>
        <taxon>Pelusios</taxon>
    </lineage>
</organism>
<dbReference type="InterPro" id="IPR010515">
    <property type="entry name" value="Collagenase_NC10/endostatin"/>
</dbReference>
<sequence>MAGPPGPPGVPGYAGPPGPQGFPGHEGIQGPPGLPGYEGQQGPPGLPGPLGFEGPPGHDGPPGPPGVPGLPGREGPPGPAGPVPPPGNPGPAGEPGYPGPKGELGQPGPPGSPGMMGEKGSPGPPGPPGPPGEYKSDPHSSGNARWASPPGPKGEKGDPGEPGCRSCPRDAGFLPGHPSFPGSGGPPGSWVPLTYQENGKVATEIYGALVHHGPPGHPGNPGPPGPPGPPGAPGVLYVNRVYPIRTRPFCKEPVVHDPARESDAESPQRDAHNSQADSRHHTWVFKSKDLMFKTSSSIPEGSLVYVSDENSAFIRTPKGWSKLLLEDSESILAGDDPSVSTDHQQVQKEGSRAAPGILPTRITPRVPSLRLVALNFPLPGNMNGISGADLQCYRQAQEAQLYGTFRAFLASASQDLASIVKRTDRALPVVNLKGQLLAKTWHSLFEGDGATHFNSLRFPIYTFNGRDVLTDPIWTHKAIWHGSSPRGHQAPKEDCQGWRSSSLAKGFATPLSKGKLLTEQRCDCSNSLVVLCMEINFPYLHMW</sequence>
<feature type="compositionally biased region" description="Pro residues" evidence="2">
    <location>
        <begin position="122"/>
        <end position="131"/>
    </location>
</feature>
<evidence type="ECO:0000259" key="4">
    <source>
        <dbReference type="Pfam" id="PF20010"/>
    </source>
</evidence>
<evidence type="ECO:0000256" key="1">
    <source>
        <dbReference type="ARBA" id="ARBA00023119"/>
    </source>
</evidence>
<feature type="domain" description="Collagenase NC10/endostatin" evidence="3">
    <location>
        <begin position="369"/>
        <end position="535"/>
    </location>
</feature>
<dbReference type="Gene3D" id="3.40.1620.70">
    <property type="match status" value="1"/>
</dbReference>
<feature type="region of interest" description="Disordered" evidence="2">
    <location>
        <begin position="252"/>
        <end position="280"/>
    </location>
</feature>
<dbReference type="PANTHER" id="PTHR24023:SF1112">
    <property type="entry name" value="COL_CUTICLE_N DOMAIN-CONTAINING PROTEIN-RELATED"/>
    <property type="match status" value="1"/>
</dbReference>
<evidence type="ECO:0000313" key="5">
    <source>
        <dbReference type="Ensembl" id="ENSPCEP00000016324.1"/>
    </source>
</evidence>
<dbReference type="Proteomes" id="UP000694393">
    <property type="component" value="Unplaced"/>
</dbReference>
<dbReference type="GO" id="GO:0005581">
    <property type="term" value="C:collagen trimer"/>
    <property type="evidence" value="ECO:0007669"/>
    <property type="project" value="UniProtKB-KW"/>
</dbReference>
<dbReference type="InterPro" id="IPR016186">
    <property type="entry name" value="C-type_lectin-like/link_sf"/>
</dbReference>
<dbReference type="GO" id="GO:0030198">
    <property type="term" value="P:extracellular matrix organization"/>
    <property type="evidence" value="ECO:0007669"/>
    <property type="project" value="TreeGrafter"/>
</dbReference>